<keyword evidence="7 9" id="KW-0472">Membrane</keyword>
<feature type="transmembrane region" description="Helical" evidence="9">
    <location>
        <begin position="27"/>
        <end position="45"/>
    </location>
</feature>
<dbReference type="GO" id="GO:0005886">
    <property type="term" value="C:plasma membrane"/>
    <property type="evidence" value="ECO:0007669"/>
    <property type="project" value="UniProtKB-SubCell"/>
</dbReference>
<dbReference type="GO" id="GO:0015740">
    <property type="term" value="P:C4-dicarboxylate transport"/>
    <property type="evidence" value="ECO:0007669"/>
    <property type="project" value="TreeGrafter"/>
</dbReference>
<feature type="transmembrane region" description="Helical" evidence="9">
    <location>
        <begin position="65"/>
        <end position="87"/>
    </location>
</feature>
<dbReference type="InterPro" id="IPR007387">
    <property type="entry name" value="TRAP_DctQ"/>
</dbReference>
<dbReference type="PANTHER" id="PTHR35011">
    <property type="entry name" value="2,3-DIKETO-L-GULONATE TRAP TRANSPORTER SMALL PERMEASE PROTEIN YIAM"/>
    <property type="match status" value="1"/>
</dbReference>
<name>A0A4R1B755_9ACTN</name>
<evidence type="ECO:0000256" key="1">
    <source>
        <dbReference type="ARBA" id="ARBA00004429"/>
    </source>
</evidence>
<keyword evidence="3" id="KW-1003">Cell membrane</keyword>
<keyword evidence="2" id="KW-0813">Transport</keyword>
<dbReference type="AlphaFoldDB" id="A0A4R1B755"/>
<sequence>MAMMLLTVADVVGRWLLNMPIQGTIELTQLAMVVIVYFTLARVEYYDEHITIRFVSDRLPWRWQYVVRIVAGVVSFVLLLLLTWQLYEFALRMRAVGLTSDLLQIPIYLVVFLAVAGAGVYALAVLNNILSFVRSTIPERSE</sequence>
<comment type="caution">
    <text evidence="11">The sequence shown here is derived from an EMBL/GenBank/DDBJ whole genome shotgun (WGS) entry which is preliminary data.</text>
</comment>
<feature type="transmembrane region" description="Helical" evidence="9">
    <location>
        <begin position="107"/>
        <end position="130"/>
    </location>
</feature>
<evidence type="ECO:0000256" key="2">
    <source>
        <dbReference type="ARBA" id="ARBA00022448"/>
    </source>
</evidence>
<evidence type="ECO:0000256" key="7">
    <source>
        <dbReference type="ARBA" id="ARBA00023136"/>
    </source>
</evidence>
<dbReference type="Proteomes" id="UP000295244">
    <property type="component" value="Unassembled WGS sequence"/>
</dbReference>
<evidence type="ECO:0000256" key="4">
    <source>
        <dbReference type="ARBA" id="ARBA00022519"/>
    </source>
</evidence>
<dbReference type="OrthoDB" id="4544352at2"/>
<keyword evidence="4" id="KW-0997">Cell inner membrane</keyword>
<evidence type="ECO:0000256" key="8">
    <source>
        <dbReference type="ARBA" id="ARBA00038436"/>
    </source>
</evidence>
<keyword evidence="5 9" id="KW-0812">Transmembrane</keyword>
<feature type="domain" description="Tripartite ATP-independent periplasmic transporters DctQ component" evidence="10">
    <location>
        <begin position="3"/>
        <end position="134"/>
    </location>
</feature>
<comment type="subcellular location">
    <subcellularLocation>
        <location evidence="1">Cell inner membrane</location>
        <topology evidence="1">Multi-pass membrane protein</topology>
    </subcellularLocation>
</comment>
<evidence type="ECO:0000256" key="3">
    <source>
        <dbReference type="ARBA" id="ARBA00022475"/>
    </source>
</evidence>
<evidence type="ECO:0000259" key="10">
    <source>
        <dbReference type="Pfam" id="PF04290"/>
    </source>
</evidence>
<evidence type="ECO:0000256" key="5">
    <source>
        <dbReference type="ARBA" id="ARBA00022692"/>
    </source>
</evidence>
<reference evidence="11 12" key="1">
    <citation type="submission" date="2019-03" db="EMBL/GenBank/DDBJ databases">
        <title>Whole genome sequence of a novel Rubrobacter taiwanensis strain, isolated from Yellowstone National Park.</title>
        <authorList>
            <person name="Freed S."/>
            <person name="Ramaley R.F."/>
            <person name="Kyndt J.A."/>
        </authorList>
    </citation>
    <scope>NUCLEOTIDE SEQUENCE [LARGE SCALE GENOMIC DNA]</scope>
    <source>
        <strain evidence="11 12">Yellowstone</strain>
    </source>
</reference>
<evidence type="ECO:0000256" key="6">
    <source>
        <dbReference type="ARBA" id="ARBA00022989"/>
    </source>
</evidence>
<protein>
    <submittedName>
        <fullName evidence="11">TRAP transporter small permease</fullName>
    </submittedName>
</protein>
<dbReference type="Pfam" id="PF04290">
    <property type="entry name" value="DctQ"/>
    <property type="match status" value="1"/>
</dbReference>
<evidence type="ECO:0000256" key="9">
    <source>
        <dbReference type="SAM" id="Phobius"/>
    </source>
</evidence>
<dbReference type="EMBL" id="SKBU01000044">
    <property type="protein sequence ID" value="TCJ12707.1"/>
    <property type="molecule type" value="Genomic_DNA"/>
</dbReference>
<proteinExistence type="inferred from homology"/>
<dbReference type="GO" id="GO:0022857">
    <property type="term" value="F:transmembrane transporter activity"/>
    <property type="evidence" value="ECO:0007669"/>
    <property type="project" value="TreeGrafter"/>
</dbReference>
<dbReference type="PANTHER" id="PTHR35011:SF10">
    <property type="entry name" value="TRAP TRANSPORTER SMALL PERMEASE PROTEIN"/>
    <property type="match status" value="1"/>
</dbReference>
<evidence type="ECO:0000313" key="11">
    <source>
        <dbReference type="EMBL" id="TCJ12707.1"/>
    </source>
</evidence>
<keyword evidence="12" id="KW-1185">Reference proteome</keyword>
<organism evidence="11 12">
    <name type="scientific">Rubrobacter taiwanensis</name>
    <dbReference type="NCBI Taxonomy" id="185139"/>
    <lineage>
        <taxon>Bacteria</taxon>
        <taxon>Bacillati</taxon>
        <taxon>Actinomycetota</taxon>
        <taxon>Rubrobacteria</taxon>
        <taxon>Rubrobacterales</taxon>
        <taxon>Rubrobacteraceae</taxon>
        <taxon>Rubrobacter</taxon>
    </lineage>
</organism>
<keyword evidence="6 9" id="KW-1133">Transmembrane helix</keyword>
<dbReference type="InterPro" id="IPR055348">
    <property type="entry name" value="DctQ"/>
</dbReference>
<comment type="similarity">
    <text evidence="8">Belongs to the TRAP transporter small permease family.</text>
</comment>
<gene>
    <name evidence="11" type="ORF">E0L93_15400</name>
</gene>
<evidence type="ECO:0000313" key="12">
    <source>
        <dbReference type="Proteomes" id="UP000295244"/>
    </source>
</evidence>
<accession>A0A4R1B755</accession>